<sequence>MKKQKKETGRVVAVCRSPTAGLLKQPEDRILIGRYGVEGDAHAGPKRRSRRTGLVKRNDRQISVVAKEVIDDLQRRFGIAIPHGGFGENILVEGIGDLSNLSEGDQLSFESGVVVEVTEQNEPCANLNVWHKRVLYEVMGKRGIVGVVKKGGTLRPGDAVAIKIGRSRRRSP</sequence>
<dbReference type="PANTHER" id="PTHR36930:SF1">
    <property type="entry name" value="MOSC DOMAIN-CONTAINING PROTEIN"/>
    <property type="match status" value="1"/>
</dbReference>
<gene>
    <name evidence="2" type="ORF">MNODULE_02605</name>
</gene>
<dbReference type="Pfam" id="PF03473">
    <property type="entry name" value="MOSC"/>
    <property type="match status" value="1"/>
</dbReference>
<proteinExistence type="predicted"/>
<dbReference type="InterPro" id="IPR011037">
    <property type="entry name" value="Pyrv_Knase-like_insert_dom_sf"/>
</dbReference>
<comment type="caution">
    <text evidence="2">The sequence shown here is derived from an EMBL/GenBank/DDBJ whole genome shotgun (WGS) entry which is preliminary data.</text>
</comment>
<dbReference type="GO" id="GO:0003824">
    <property type="term" value="F:catalytic activity"/>
    <property type="evidence" value="ECO:0007669"/>
    <property type="project" value="InterPro"/>
</dbReference>
<name>A0A7X6DM55_9BACT</name>
<dbReference type="RefSeq" id="WP_168057929.1">
    <property type="nucleotide sequence ID" value="NZ_VTOW01000001.1"/>
</dbReference>
<evidence type="ECO:0000313" key="2">
    <source>
        <dbReference type="EMBL" id="NKE69637.1"/>
    </source>
</evidence>
<dbReference type="InterPro" id="IPR052716">
    <property type="entry name" value="MOSC_domain"/>
</dbReference>
<protein>
    <submittedName>
        <fullName evidence="2">MOSC domain-containing protein</fullName>
    </submittedName>
</protein>
<feature type="domain" description="MOSC" evidence="1">
    <location>
        <begin position="24"/>
        <end position="163"/>
    </location>
</feature>
<evidence type="ECO:0000259" key="1">
    <source>
        <dbReference type="PROSITE" id="PS51340"/>
    </source>
</evidence>
<accession>A0A7X6DM55</accession>
<dbReference type="PROSITE" id="PS51340">
    <property type="entry name" value="MOSC"/>
    <property type="match status" value="1"/>
</dbReference>
<dbReference type="EMBL" id="VTOW01000001">
    <property type="protein sequence ID" value="NKE69637.1"/>
    <property type="molecule type" value="Genomic_DNA"/>
</dbReference>
<dbReference type="SUPFAM" id="SSF50800">
    <property type="entry name" value="PK beta-barrel domain-like"/>
    <property type="match status" value="1"/>
</dbReference>
<dbReference type="AlphaFoldDB" id="A0A7X6DM55"/>
<evidence type="ECO:0000313" key="3">
    <source>
        <dbReference type="Proteomes" id="UP000534783"/>
    </source>
</evidence>
<keyword evidence="3" id="KW-1185">Reference proteome</keyword>
<dbReference type="InterPro" id="IPR005302">
    <property type="entry name" value="MoCF_Sase_C"/>
</dbReference>
<dbReference type="PANTHER" id="PTHR36930">
    <property type="entry name" value="METAL-SULFUR CLUSTER BIOSYNTHESIS PROTEINS YUAD-RELATED"/>
    <property type="match status" value="1"/>
</dbReference>
<dbReference type="Gene3D" id="2.40.33.20">
    <property type="entry name" value="PK beta-barrel domain-like"/>
    <property type="match status" value="1"/>
</dbReference>
<dbReference type="GO" id="GO:0030151">
    <property type="term" value="F:molybdenum ion binding"/>
    <property type="evidence" value="ECO:0007669"/>
    <property type="project" value="InterPro"/>
</dbReference>
<dbReference type="Proteomes" id="UP000534783">
    <property type="component" value="Unassembled WGS sequence"/>
</dbReference>
<reference evidence="2 3" key="1">
    <citation type="journal article" date="2020" name="Nature">
        <title>Bacterial chemolithoautotrophy via manganese oxidation.</title>
        <authorList>
            <person name="Yu H."/>
            <person name="Leadbetter J.R."/>
        </authorList>
    </citation>
    <scope>NUCLEOTIDE SEQUENCE [LARGE SCALE GENOMIC DNA]</scope>
    <source>
        <strain evidence="2 3">Mn-1</strain>
    </source>
</reference>
<dbReference type="GO" id="GO:0030170">
    <property type="term" value="F:pyridoxal phosphate binding"/>
    <property type="evidence" value="ECO:0007669"/>
    <property type="project" value="InterPro"/>
</dbReference>
<organism evidence="2 3">
    <name type="scientific">Candidatus Manganitrophus noduliformans</name>
    <dbReference type="NCBI Taxonomy" id="2606439"/>
    <lineage>
        <taxon>Bacteria</taxon>
        <taxon>Pseudomonadati</taxon>
        <taxon>Nitrospirota</taxon>
        <taxon>Nitrospiria</taxon>
        <taxon>Candidatus Troglogloeales</taxon>
        <taxon>Candidatus Manganitrophaceae</taxon>
        <taxon>Candidatus Manganitrophus</taxon>
    </lineage>
</organism>